<evidence type="ECO:0000313" key="2">
    <source>
        <dbReference type="EMBL" id="SPD11894.1"/>
    </source>
</evidence>
<gene>
    <name evidence="1" type="ORF">FSB_LOCUS34790</name>
    <name evidence="2" type="ORF">FSB_LOCUS39776</name>
    <name evidence="3" type="ORF">FSB_LOCUS49308</name>
</gene>
<dbReference type="EMBL" id="OIVN01002847">
    <property type="protein sequence ID" value="SPD06908.1"/>
    <property type="molecule type" value="Genomic_DNA"/>
</dbReference>
<dbReference type="EMBL" id="OIVN01005223">
    <property type="protein sequence ID" value="SPD21426.1"/>
    <property type="molecule type" value="Genomic_DNA"/>
</dbReference>
<reference evidence="3" key="1">
    <citation type="submission" date="2018-02" db="EMBL/GenBank/DDBJ databases">
        <authorList>
            <person name="Cohen D.B."/>
            <person name="Kent A.D."/>
        </authorList>
    </citation>
    <scope>NUCLEOTIDE SEQUENCE</scope>
</reference>
<protein>
    <submittedName>
        <fullName evidence="3">Uncharacterized protein</fullName>
    </submittedName>
</protein>
<organism evidence="3">
    <name type="scientific">Fagus sylvatica</name>
    <name type="common">Beechnut</name>
    <dbReference type="NCBI Taxonomy" id="28930"/>
    <lineage>
        <taxon>Eukaryota</taxon>
        <taxon>Viridiplantae</taxon>
        <taxon>Streptophyta</taxon>
        <taxon>Embryophyta</taxon>
        <taxon>Tracheophyta</taxon>
        <taxon>Spermatophyta</taxon>
        <taxon>Magnoliopsida</taxon>
        <taxon>eudicotyledons</taxon>
        <taxon>Gunneridae</taxon>
        <taxon>Pentapetalae</taxon>
        <taxon>rosids</taxon>
        <taxon>fabids</taxon>
        <taxon>Fagales</taxon>
        <taxon>Fagaceae</taxon>
        <taxon>Fagus</taxon>
    </lineage>
</organism>
<dbReference type="EMBL" id="OIVN01003535">
    <property type="protein sequence ID" value="SPD11894.1"/>
    <property type="molecule type" value="Genomic_DNA"/>
</dbReference>
<proteinExistence type="predicted"/>
<evidence type="ECO:0000313" key="3">
    <source>
        <dbReference type="EMBL" id="SPD21426.1"/>
    </source>
</evidence>
<sequence>MPLSLSFSSPQNPFSFSHPHLEYAGKIALPLRWRTALISSEKSKPRAGWGLRNSSSGSGFGLKDHLKDPIALLMPRSSSR</sequence>
<accession>A0A2N9I5Y6</accession>
<dbReference type="AlphaFoldDB" id="A0A2N9I5Y6"/>
<evidence type="ECO:0000313" key="1">
    <source>
        <dbReference type="EMBL" id="SPD06908.1"/>
    </source>
</evidence>
<name>A0A2N9I5Y6_FAGSY</name>